<evidence type="ECO:0000313" key="2">
    <source>
        <dbReference type="Proteomes" id="UP000236290"/>
    </source>
</evidence>
<reference evidence="1 2" key="1">
    <citation type="submission" date="2017-02" db="EMBL/GenBank/DDBJ databases">
        <title>Genomes of Trichoderma spp. with biocontrol activity.</title>
        <authorList>
            <person name="Gardiner D."/>
            <person name="Kazan K."/>
            <person name="Vos C."/>
            <person name="Harvey P."/>
        </authorList>
    </citation>
    <scope>NUCLEOTIDE SEQUENCE [LARGE SCALE GENOMIC DNA]</scope>
    <source>
        <strain evidence="1 2">Tr1</strain>
    </source>
</reference>
<organism evidence="1 2">
    <name type="scientific">Trichoderma harzianum</name>
    <name type="common">Hypocrea lixii</name>
    <dbReference type="NCBI Taxonomy" id="5544"/>
    <lineage>
        <taxon>Eukaryota</taxon>
        <taxon>Fungi</taxon>
        <taxon>Dikarya</taxon>
        <taxon>Ascomycota</taxon>
        <taxon>Pezizomycotina</taxon>
        <taxon>Sordariomycetes</taxon>
        <taxon>Hypocreomycetidae</taxon>
        <taxon>Hypocreales</taxon>
        <taxon>Hypocreaceae</taxon>
        <taxon>Trichoderma</taxon>
    </lineage>
</organism>
<dbReference type="EMBL" id="MTYI01000271">
    <property type="protein sequence ID" value="PNP46429.1"/>
    <property type="molecule type" value="Genomic_DNA"/>
</dbReference>
<comment type="caution">
    <text evidence="1">The sequence shown here is derived from an EMBL/GenBank/DDBJ whole genome shotgun (WGS) entry which is preliminary data.</text>
</comment>
<dbReference type="Proteomes" id="UP000236290">
    <property type="component" value="Unassembled WGS sequence"/>
</dbReference>
<proteinExistence type="predicted"/>
<sequence>MRKPDRGDRAVVAEGVDQIDIKNALHLRIENDVPPITTFLMMWRNSIKFEGAKPYGCRRRVNVSRMVRLLFGLLSEEQSHHLIADPQVVFRSFHNVFCDCKLISSSVEEQRHQIFIKTLGNGSHSLLFDSNMLHWLDNE</sequence>
<evidence type="ECO:0000313" key="1">
    <source>
        <dbReference type="EMBL" id="PNP46429.1"/>
    </source>
</evidence>
<gene>
    <name evidence="1" type="ORF">THARTR1_10751</name>
</gene>
<dbReference type="AlphaFoldDB" id="A0A2K0TLM5"/>
<name>A0A2K0TLM5_TRIHA</name>
<accession>A0A2K0TLM5</accession>
<protein>
    <submittedName>
        <fullName evidence="1">Uncharacterized protein</fullName>
    </submittedName>
</protein>